<dbReference type="AlphaFoldDB" id="A0A0D2P341"/>
<protein>
    <submittedName>
        <fullName evidence="1">Uncharacterized protein</fullName>
    </submittedName>
</protein>
<keyword evidence="2" id="KW-1185">Reference proteome</keyword>
<dbReference type="OrthoDB" id="3064097at2759"/>
<dbReference type="Proteomes" id="UP000054270">
    <property type="component" value="Unassembled WGS sequence"/>
</dbReference>
<evidence type="ECO:0000313" key="1">
    <source>
        <dbReference type="EMBL" id="KJA25339.1"/>
    </source>
</evidence>
<proteinExistence type="predicted"/>
<evidence type="ECO:0000313" key="2">
    <source>
        <dbReference type="Proteomes" id="UP000054270"/>
    </source>
</evidence>
<reference evidence="2" key="1">
    <citation type="submission" date="2014-04" db="EMBL/GenBank/DDBJ databases">
        <title>Evolutionary Origins and Diversification of the Mycorrhizal Mutualists.</title>
        <authorList>
            <consortium name="DOE Joint Genome Institute"/>
            <consortium name="Mycorrhizal Genomics Consortium"/>
            <person name="Kohler A."/>
            <person name="Kuo A."/>
            <person name="Nagy L.G."/>
            <person name="Floudas D."/>
            <person name="Copeland A."/>
            <person name="Barry K.W."/>
            <person name="Cichocki N."/>
            <person name="Veneault-Fourrey C."/>
            <person name="LaButti K."/>
            <person name="Lindquist E.A."/>
            <person name="Lipzen A."/>
            <person name="Lundell T."/>
            <person name="Morin E."/>
            <person name="Murat C."/>
            <person name="Riley R."/>
            <person name="Ohm R."/>
            <person name="Sun H."/>
            <person name="Tunlid A."/>
            <person name="Henrissat B."/>
            <person name="Grigoriev I.V."/>
            <person name="Hibbett D.S."/>
            <person name="Martin F."/>
        </authorList>
    </citation>
    <scope>NUCLEOTIDE SEQUENCE [LARGE SCALE GENOMIC DNA]</scope>
    <source>
        <strain evidence="2">FD-334 SS-4</strain>
    </source>
</reference>
<name>A0A0D2P341_HYPSF</name>
<dbReference type="EMBL" id="KN817532">
    <property type="protein sequence ID" value="KJA25339.1"/>
    <property type="molecule type" value="Genomic_DNA"/>
</dbReference>
<organism evidence="1 2">
    <name type="scientific">Hypholoma sublateritium (strain FD-334 SS-4)</name>
    <dbReference type="NCBI Taxonomy" id="945553"/>
    <lineage>
        <taxon>Eukaryota</taxon>
        <taxon>Fungi</taxon>
        <taxon>Dikarya</taxon>
        <taxon>Basidiomycota</taxon>
        <taxon>Agaricomycotina</taxon>
        <taxon>Agaricomycetes</taxon>
        <taxon>Agaricomycetidae</taxon>
        <taxon>Agaricales</taxon>
        <taxon>Agaricineae</taxon>
        <taxon>Strophariaceae</taxon>
        <taxon>Hypholoma</taxon>
    </lineage>
</organism>
<gene>
    <name evidence="1" type="ORF">HYPSUDRAFT_423547</name>
</gene>
<accession>A0A0D2P341</accession>
<sequence>MSSSAPSYLPSLPVQSYAPAPNRKMIAEQPMTSQAMSLQALNTPRQPQTVDGVQRLRGGCIPCPVRSSIIN</sequence>